<proteinExistence type="predicted"/>
<dbReference type="EMBL" id="JBHIRY010000004">
    <property type="protein sequence ID" value="MFB5760066.1"/>
    <property type="molecule type" value="Genomic_DNA"/>
</dbReference>
<accession>A0ABV5BY38</accession>
<organism evidence="1 2">
    <name type="scientific">Paenibacillus medicaginis</name>
    <dbReference type="NCBI Taxonomy" id="1470560"/>
    <lineage>
        <taxon>Bacteria</taxon>
        <taxon>Bacillati</taxon>
        <taxon>Bacillota</taxon>
        <taxon>Bacilli</taxon>
        <taxon>Bacillales</taxon>
        <taxon>Paenibacillaceae</taxon>
        <taxon>Paenibacillus</taxon>
    </lineage>
</organism>
<name>A0ABV5BY38_9BACL</name>
<comment type="caution">
    <text evidence="1">The sequence shown here is derived from an EMBL/GenBank/DDBJ whole genome shotgun (WGS) entry which is preliminary data.</text>
</comment>
<dbReference type="Proteomes" id="UP001580430">
    <property type="component" value="Unassembled WGS sequence"/>
</dbReference>
<evidence type="ECO:0000313" key="1">
    <source>
        <dbReference type="EMBL" id="MFB5760066.1"/>
    </source>
</evidence>
<keyword evidence="2" id="KW-1185">Reference proteome</keyword>
<sequence length="280" mass="33356">MEHSVESLSEQIRNRVDARFPVLLANLAEELAYDFMFAPKYKITHSYDPPWDCSGMLIQTNESFSMDDYDRVADFFAEYTGQSTASYISGIGFLHNRFEEKYEDMIRKFVFECYVEVLSEIDAHLLVQQLLENGYDIGEVDKNDIVQAVTDYELFEEPFWYHYEIIERVKPLSLKKMIARGKNEAIKKYHHQLIKRVEEEQKISFERRAAQKLWNKLQKLFRLQKGYPLPKIEMKDYEMFQEFLDHNRISIEERIILSKYVGDKFSNKVCMCLRNEQGPE</sequence>
<evidence type="ECO:0000313" key="2">
    <source>
        <dbReference type="Proteomes" id="UP001580430"/>
    </source>
</evidence>
<reference evidence="1 2" key="1">
    <citation type="submission" date="2024-09" db="EMBL/GenBank/DDBJ databases">
        <title>Paenibacillus zeirhizospherea sp. nov., isolated from surface of the maize (Zea mays) roots in a horticulture field, Hungary.</title>
        <authorList>
            <person name="Marton D."/>
            <person name="Farkas M."/>
            <person name="Bedics A."/>
            <person name="Toth E."/>
            <person name="Tancsics A."/>
            <person name="Boka K."/>
            <person name="Marati G."/>
            <person name="Kriszt B."/>
            <person name="Cserhati M."/>
        </authorList>
    </citation>
    <scope>NUCLEOTIDE SEQUENCE [LARGE SCALE GENOMIC DNA]</scope>
    <source>
        <strain evidence="1 2">JCM 18446</strain>
    </source>
</reference>
<gene>
    <name evidence="1" type="ORF">ACE5LO_06630</name>
</gene>
<dbReference type="RefSeq" id="WP_375519232.1">
    <property type="nucleotide sequence ID" value="NZ_JBHIRY010000004.1"/>
</dbReference>
<protein>
    <submittedName>
        <fullName evidence="1">Uncharacterized protein</fullName>
    </submittedName>
</protein>